<dbReference type="AlphaFoldDB" id="A0A8S4SM69"/>
<evidence type="ECO:0000313" key="2">
    <source>
        <dbReference type="EMBL" id="CAH2265535.1"/>
    </source>
</evidence>
<reference evidence="2" key="1">
    <citation type="submission" date="2022-03" db="EMBL/GenBank/DDBJ databases">
        <authorList>
            <person name="Lindestad O."/>
        </authorList>
    </citation>
    <scope>NUCLEOTIDE SEQUENCE</scope>
</reference>
<evidence type="ECO:0000256" key="1">
    <source>
        <dbReference type="SAM" id="MobiDB-lite"/>
    </source>
</evidence>
<organism evidence="2 3">
    <name type="scientific">Pararge aegeria aegeria</name>
    <dbReference type="NCBI Taxonomy" id="348720"/>
    <lineage>
        <taxon>Eukaryota</taxon>
        <taxon>Metazoa</taxon>
        <taxon>Ecdysozoa</taxon>
        <taxon>Arthropoda</taxon>
        <taxon>Hexapoda</taxon>
        <taxon>Insecta</taxon>
        <taxon>Pterygota</taxon>
        <taxon>Neoptera</taxon>
        <taxon>Endopterygota</taxon>
        <taxon>Lepidoptera</taxon>
        <taxon>Glossata</taxon>
        <taxon>Ditrysia</taxon>
        <taxon>Papilionoidea</taxon>
        <taxon>Nymphalidae</taxon>
        <taxon>Satyrinae</taxon>
        <taxon>Satyrini</taxon>
        <taxon>Parargina</taxon>
        <taxon>Pararge</taxon>
    </lineage>
</organism>
<evidence type="ECO:0000313" key="3">
    <source>
        <dbReference type="Proteomes" id="UP000838756"/>
    </source>
</evidence>
<dbReference type="Proteomes" id="UP000838756">
    <property type="component" value="Unassembled WGS sequence"/>
</dbReference>
<dbReference type="EMBL" id="CAKXAJ010026282">
    <property type="protein sequence ID" value="CAH2265535.1"/>
    <property type="molecule type" value="Genomic_DNA"/>
</dbReference>
<gene>
    <name evidence="2" type="primary">jg10078</name>
    <name evidence="2" type="ORF">PAEG_LOCUS24938</name>
</gene>
<feature type="compositionally biased region" description="Basic and acidic residues" evidence="1">
    <location>
        <begin position="72"/>
        <end position="85"/>
    </location>
</feature>
<feature type="region of interest" description="Disordered" evidence="1">
    <location>
        <begin position="67"/>
        <end position="118"/>
    </location>
</feature>
<name>A0A8S4SM69_9NEOP</name>
<comment type="caution">
    <text evidence="2">The sequence shown here is derived from an EMBL/GenBank/DDBJ whole genome shotgun (WGS) entry which is preliminary data.</text>
</comment>
<proteinExistence type="predicted"/>
<accession>A0A8S4SM69</accession>
<keyword evidence="3" id="KW-1185">Reference proteome</keyword>
<protein>
    <submittedName>
        <fullName evidence="2">Jg10078 protein</fullName>
    </submittedName>
</protein>
<feature type="compositionally biased region" description="Pro residues" evidence="1">
    <location>
        <begin position="107"/>
        <end position="117"/>
    </location>
</feature>
<sequence>MTRRGGSGNGLYYVEWRIKILLERIYFSEIERDVAGNDSLKLLRGYRGCVRARGLRRAGLGGRRAGLRLRSRAVDRRPPSREHATPRRALTPRTRRYAPRLQARNPTPHPSHPPTPYLIPLTLVDTNCAKHKS</sequence>